<gene>
    <name evidence="2" type="ORF">M430DRAFT_18896</name>
</gene>
<feature type="chain" id="PRO_5015430457" evidence="1">
    <location>
        <begin position="19"/>
        <end position="198"/>
    </location>
</feature>
<keyword evidence="1" id="KW-0732">Signal</keyword>
<protein>
    <submittedName>
        <fullName evidence="2">Uncharacterized protein</fullName>
    </submittedName>
</protein>
<reference evidence="2 3" key="1">
    <citation type="journal article" date="2018" name="New Phytol.">
        <title>Comparative genomics and transcriptomics depict ericoid mycorrhizal fungi as versatile saprotrophs and plant mutualists.</title>
        <authorList>
            <person name="Martino E."/>
            <person name="Morin E."/>
            <person name="Grelet G.A."/>
            <person name="Kuo A."/>
            <person name="Kohler A."/>
            <person name="Daghino S."/>
            <person name="Barry K.W."/>
            <person name="Cichocki N."/>
            <person name="Clum A."/>
            <person name="Dockter R.B."/>
            <person name="Hainaut M."/>
            <person name="Kuo R.C."/>
            <person name="LaButti K."/>
            <person name="Lindahl B.D."/>
            <person name="Lindquist E.A."/>
            <person name="Lipzen A."/>
            <person name="Khouja H.R."/>
            <person name="Magnuson J."/>
            <person name="Murat C."/>
            <person name="Ohm R.A."/>
            <person name="Singer S.W."/>
            <person name="Spatafora J.W."/>
            <person name="Wang M."/>
            <person name="Veneault-Fourrey C."/>
            <person name="Henrissat B."/>
            <person name="Grigoriev I.V."/>
            <person name="Martin F.M."/>
            <person name="Perotto S."/>
        </authorList>
    </citation>
    <scope>NUCLEOTIDE SEQUENCE [LARGE SCALE GENOMIC DNA]</scope>
    <source>
        <strain evidence="2 3">ATCC 22711</strain>
    </source>
</reference>
<dbReference type="GeneID" id="36572059"/>
<keyword evidence="3" id="KW-1185">Reference proteome</keyword>
<dbReference type="AlphaFoldDB" id="A0A2T3B152"/>
<feature type="signal peptide" evidence="1">
    <location>
        <begin position="1"/>
        <end position="18"/>
    </location>
</feature>
<sequence length="198" mass="20971">MLLKLAALLLWSSPVIVSLKLSRSIESYALWDHKITYYPNYMPVSSIVEPLVTTTISILTNAVAPRPNPTADTIFTKNSSAHARSTESRLSRLSLTVVLSGTPAAAASQSITTSTVLVSGENGMPACAYIVAADTGPNPVCAQDHCDCDGTIAPLLSSSVSGTWTTNCDYTVQPVTSALTRVPYVHARLIPALYSNTA</sequence>
<dbReference type="InParanoid" id="A0A2T3B152"/>
<evidence type="ECO:0000256" key="1">
    <source>
        <dbReference type="SAM" id="SignalP"/>
    </source>
</evidence>
<name>A0A2T3B152_AMORE</name>
<dbReference type="RefSeq" id="XP_024720642.1">
    <property type="nucleotide sequence ID" value="XM_024863978.1"/>
</dbReference>
<dbReference type="EMBL" id="KZ679011">
    <property type="protein sequence ID" value="PSS18290.1"/>
    <property type="molecule type" value="Genomic_DNA"/>
</dbReference>
<dbReference type="OrthoDB" id="5399940at2759"/>
<proteinExistence type="predicted"/>
<evidence type="ECO:0000313" key="3">
    <source>
        <dbReference type="Proteomes" id="UP000241818"/>
    </source>
</evidence>
<evidence type="ECO:0000313" key="2">
    <source>
        <dbReference type="EMBL" id="PSS18290.1"/>
    </source>
</evidence>
<dbReference type="Proteomes" id="UP000241818">
    <property type="component" value="Unassembled WGS sequence"/>
</dbReference>
<organism evidence="2 3">
    <name type="scientific">Amorphotheca resinae ATCC 22711</name>
    <dbReference type="NCBI Taxonomy" id="857342"/>
    <lineage>
        <taxon>Eukaryota</taxon>
        <taxon>Fungi</taxon>
        <taxon>Dikarya</taxon>
        <taxon>Ascomycota</taxon>
        <taxon>Pezizomycotina</taxon>
        <taxon>Leotiomycetes</taxon>
        <taxon>Helotiales</taxon>
        <taxon>Amorphothecaceae</taxon>
        <taxon>Amorphotheca</taxon>
    </lineage>
</organism>
<accession>A0A2T3B152</accession>